<proteinExistence type="predicted"/>
<name>A0A2T3KLL7_9GAMM</name>
<feature type="coiled-coil region" evidence="1">
    <location>
        <begin position="191"/>
        <end position="218"/>
    </location>
</feature>
<comment type="caution">
    <text evidence="2">The sequence shown here is derived from an EMBL/GenBank/DDBJ whole genome shotgun (WGS) entry which is preliminary data.</text>
</comment>
<dbReference type="EMBL" id="PYNF01000003">
    <property type="protein sequence ID" value="PSV00614.1"/>
    <property type="molecule type" value="Genomic_DNA"/>
</dbReference>
<evidence type="ECO:0000313" key="2">
    <source>
        <dbReference type="EMBL" id="PSV00614.1"/>
    </source>
</evidence>
<accession>A0A2T3KLL7</accession>
<protein>
    <submittedName>
        <fullName evidence="2">Uncharacterized protein</fullName>
    </submittedName>
</protein>
<reference evidence="2 3" key="1">
    <citation type="submission" date="2018-01" db="EMBL/GenBank/DDBJ databases">
        <title>Whole genome sequencing of Histamine producing bacteria.</title>
        <authorList>
            <person name="Butler K."/>
        </authorList>
    </citation>
    <scope>NUCLEOTIDE SEQUENCE [LARGE SCALE GENOMIC DNA]</scope>
    <source>
        <strain evidence="2 3">FS-7.2</strain>
    </source>
</reference>
<gene>
    <name evidence="2" type="ORF">C9J27_05615</name>
</gene>
<dbReference type="AlphaFoldDB" id="A0A2T3KLL7"/>
<evidence type="ECO:0000313" key="3">
    <source>
        <dbReference type="Proteomes" id="UP000241426"/>
    </source>
</evidence>
<keyword evidence="1" id="KW-0175">Coiled coil</keyword>
<organism evidence="2 3">
    <name type="scientific">Photobacterium kishitanii</name>
    <dbReference type="NCBI Taxonomy" id="318456"/>
    <lineage>
        <taxon>Bacteria</taxon>
        <taxon>Pseudomonadati</taxon>
        <taxon>Pseudomonadota</taxon>
        <taxon>Gammaproteobacteria</taxon>
        <taxon>Vibrionales</taxon>
        <taxon>Vibrionaceae</taxon>
        <taxon>Photobacterium</taxon>
    </lineage>
</organism>
<evidence type="ECO:0000256" key="1">
    <source>
        <dbReference type="SAM" id="Coils"/>
    </source>
</evidence>
<sequence>MQNELMTENVNKIFSMIKIQNEQARSKVFRKRTSKPNESRCLKAIVSNVLRLFYIDDSKTIAFATFDSFSEEDIVSVVFNMTGDKGDITSAAPVPMKMFNKIIERVIACSTPENIVNNVINTFYKLDHEFLTKEELIFISKRTEEYNKEIKNFQSEVENKMASLAVELEFLNLAESKVFKKSFEIEDKITNSDEFKLVKNLEDQLDIAKKNLQEKRDTLILDPELKEAEAIVKQHRHEFSKAAHSSAEDLIIHVRDQGHAEIAATKQILIDALKNISATTLNKSRVKHLGVEALKAIIIKTGSAFFLAPHEGCASKRKQ</sequence>
<dbReference type="Proteomes" id="UP000241426">
    <property type="component" value="Unassembled WGS sequence"/>
</dbReference>
<dbReference type="RefSeq" id="WP_107289244.1">
    <property type="nucleotide sequence ID" value="NZ_PYNF01000003.1"/>
</dbReference>